<evidence type="ECO:0000256" key="1">
    <source>
        <dbReference type="SAM" id="Phobius"/>
    </source>
</evidence>
<feature type="transmembrane region" description="Helical" evidence="1">
    <location>
        <begin position="91"/>
        <end position="109"/>
    </location>
</feature>
<feature type="transmembrane region" description="Helical" evidence="1">
    <location>
        <begin position="24"/>
        <end position="45"/>
    </location>
</feature>
<proteinExistence type="predicted"/>
<dbReference type="Proteomes" id="UP000800094">
    <property type="component" value="Unassembled WGS sequence"/>
</dbReference>
<evidence type="ECO:0000313" key="2">
    <source>
        <dbReference type="EMBL" id="KAF2245918.1"/>
    </source>
</evidence>
<dbReference type="OrthoDB" id="72269at2759"/>
<keyword evidence="3" id="KW-1185">Reference proteome</keyword>
<reference evidence="2" key="1">
    <citation type="journal article" date="2020" name="Stud. Mycol.">
        <title>101 Dothideomycetes genomes: a test case for predicting lifestyles and emergence of pathogens.</title>
        <authorList>
            <person name="Haridas S."/>
            <person name="Albert R."/>
            <person name="Binder M."/>
            <person name="Bloem J."/>
            <person name="Labutti K."/>
            <person name="Salamov A."/>
            <person name="Andreopoulos B."/>
            <person name="Baker S."/>
            <person name="Barry K."/>
            <person name="Bills G."/>
            <person name="Bluhm B."/>
            <person name="Cannon C."/>
            <person name="Castanera R."/>
            <person name="Culley D."/>
            <person name="Daum C."/>
            <person name="Ezra D."/>
            <person name="Gonzalez J."/>
            <person name="Henrissat B."/>
            <person name="Kuo A."/>
            <person name="Liang C."/>
            <person name="Lipzen A."/>
            <person name="Lutzoni F."/>
            <person name="Magnuson J."/>
            <person name="Mondo S."/>
            <person name="Nolan M."/>
            <person name="Ohm R."/>
            <person name="Pangilinan J."/>
            <person name="Park H.-J."/>
            <person name="Ramirez L."/>
            <person name="Alfaro M."/>
            <person name="Sun H."/>
            <person name="Tritt A."/>
            <person name="Yoshinaga Y."/>
            <person name="Zwiers L.-H."/>
            <person name="Turgeon B."/>
            <person name="Goodwin S."/>
            <person name="Spatafora J."/>
            <person name="Crous P."/>
            <person name="Grigoriev I."/>
        </authorList>
    </citation>
    <scope>NUCLEOTIDE SEQUENCE</scope>
    <source>
        <strain evidence="2">CBS 122368</strain>
    </source>
</reference>
<protein>
    <submittedName>
        <fullName evidence="2">Uncharacterized protein</fullName>
    </submittedName>
</protein>
<keyword evidence="1" id="KW-1133">Transmembrane helix</keyword>
<accession>A0A6A6I776</accession>
<dbReference type="EMBL" id="ML987199">
    <property type="protein sequence ID" value="KAF2245918.1"/>
    <property type="molecule type" value="Genomic_DNA"/>
</dbReference>
<dbReference type="RefSeq" id="XP_033680922.1">
    <property type="nucleotide sequence ID" value="XM_033834625.1"/>
</dbReference>
<dbReference type="GeneID" id="54587955"/>
<gene>
    <name evidence="2" type="ORF">BU26DRAFT_58521</name>
</gene>
<feature type="transmembrane region" description="Helical" evidence="1">
    <location>
        <begin position="121"/>
        <end position="146"/>
    </location>
</feature>
<sequence length="162" mass="17890">MRQLRGETSPLDDRMENRSFLRRAYLFAFASTSISHVATFATIAARNLFPPLFSPLAQETLTLNQVFLPPYFRAPGPMESMAVGIHNFFQYDQYVGSTAALVWAAATRANSRKSAMTFKDWACLVGELVGVGLIAGPAGALVSLMWNRDDCVLSDDDLYGEK</sequence>
<keyword evidence="1" id="KW-0812">Transmembrane</keyword>
<dbReference type="AlphaFoldDB" id="A0A6A6I776"/>
<evidence type="ECO:0000313" key="3">
    <source>
        <dbReference type="Proteomes" id="UP000800094"/>
    </source>
</evidence>
<organism evidence="2 3">
    <name type="scientific">Trematosphaeria pertusa</name>
    <dbReference type="NCBI Taxonomy" id="390896"/>
    <lineage>
        <taxon>Eukaryota</taxon>
        <taxon>Fungi</taxon>
        <taxon>Dikarya</taxon>
        <taxon>Ascomycota</taxon>
        <taxon>Pezizomycotina</taxon>
        <taxon>Dothideomycetes</taxon>
        <taxon>Pleosporomycetidae</taxon>
        <taxon>Pleosporales</taxon>
        <taxon>Massarineae</taxon>
        <taxon>Trematosphaeriaceae</taxon>
        <taxon>Trematosphaeria</taxon>
    </lineage>
</organism>
<keyword evidence="1" id="KW-0472">Membrane</keyword>
<name>A0A6A6I776_9PLEO</name>